<evidence type="ECO:0000256" key="4">
    <source>
        <dbReference type="ARBA" id="ARBA00012063"/>
    </source>
</evidence>
<dbReference type="OMA" id="QRYWIRD"/>
<dbReference type="FunFam" id="3.30.540.30:FF:000002">
    <property type="entry name" value="Dipeptidyl peptidase 3"/>
    <property type="match status" value="1"/>
</dbReference>
<feature type="binding site" evidence="17">
    <location>
        <position position="511"/>
    </location>
    <ligand>
        <name>Zn(2+)</name>
        <dbReference type="ChEBI" id="CHEBI:29105"/>
        <note>catalytic</note>
    </ligand>
</feature>
<reference evidence="18" key="1">
    <citation type="submission" date="2025-08" db="UniProtKB">
        <authorList>
            <consortium name="Ensembl"/>
        </authorList>
    </citation>
    <scope>IDENTIFICATION</scope>
</reference>
<evidence type="ECO:0000256" key="1">
    <source>
        <dbReference type="ARBA" id="ARBA00001336"/>
    </source>
</evidence>
<evidence type="ECO:0000256" key="7">
    <source>
        <dbReference type="ARBA" id="ARBA00022490"/>
    </source>
</evidence>
<dbReference type="PANTHER" id="PTHR23422">
    <property type="entry name" value="DIPEPTIDYL PEPTIDASE III-RELATED"/>
    <property type="match status" value="1"/>
</dbReference>
<dbReference type="Proteomes" id="UP000694380">
    <property type="component" value="Unplaced"/>
</dbReference>
<reference evidence="18" key="2">
    <citation type="submission" date="2025-09" db="UniProtKB">
        <authorList>
            <consortium name="Ensembl"/>
        </authorList>
    </citation>
    <scope>IDENTIFICATION</scope>
</reference>
<dbReference type="Gene3D" id="3.30.540.30">
    <property type="match status" value="2"/>
</dbReference>
<dbReference type="GO" id="GO:0005829">
    <property type="term" value="C:cytosol"/>
    <property type="evidence" value="ECO:0007669"/>
    <property type="project" value="Ensembl"/>
</dbReference>
<comment type="subcellular location">
    <subcellularLocation>
        <location evidence="2">Cytoplasm</location>
    </subcellularLocation>
</comment>
<evidence type="ECO:0000256" key="2">
    <source>
        <dbReference type="ARBA" id="ARBA00004496"/>
    </source>
</evidence>
<accession>A0A8C3PCV0</accession>
<evidence type="ECO:0000256" key="16">
    <source>
        <dbReference type="PIRSR" id="PIRSR007828-1"/>
    </source>
</evidence>
<dbReference type="GO" id="GO:0008235">
    <property type="term" value="F:metalloexopeptidase activity"/>
    <property type="evidence" value="ECO:0007669"/>
    <property type="project" value="InterPro"/>
</dbReference>
<keyword evidence="8 15" id="KW-0645">Protease</keyword>
<feature type="binding site" evidence="17">
    <location>
        <position position="458"/>
    </location>
    <ligand>
        <name>Zn(2+)</name>
        <dbReference type="ChEBI" id="CHEBI:29105"/>
        <note>catalytic</note>
    </ligand>
</feature>
<keyword evidence="9 15" id="KW-0479">Metal-binding</keyword>
<name>A0A8C3PCV0_CHRPI</name>
<evidence type="ECO:0000256" key="10">
    <source>
        <dbReference type="ARBA" id="ARBA00022801"/>
    </source>
</evidence>
<dbReference type="Ensembl" id="ENSCPBT00000039082.1">
    <property type="protein sequence ID" value="ENSCPBP00000033261.1"/>
    <property type="gene ID" value="ENSCPBG00000022600.1"/>
</dbReference>
<proteinExistence type="inferred from homology"/>
<dbReference type="AlphaFoldDB" id="A0A8C3PCV0"/>
<feature type="active site" evidence="16">
    <location>
        <position position="454"/>
    </location>
</feature>
<sequence length="742" mass="83212">RCYSEAGAQWLETAPAAAGVAGPQTYVLPNDVGLALLDCSEAFRLLLRGERLYAHYLSRACWYGGLVVLLQTSPEAPAIYVLLSRLFRAQDPDQLGELARSTGLTDQEYQAFLVYAAGVFSNMGNYKSFGDTKFVPNLPKDKLRRLIWQSQAFQEQPEEMKLLWDRCGELMFSLDAQQRQLGLREKGTTTYFSGNCCLEDAQLAQKFLDSQNISAYNTRLFKEKDKAGQTCYEVRLASVLGTDAPVDHELAPKLRSFEFEGCTFRVTRGDYAPLLERVVENLQRTKAHAANTNQEHMLEHYIRSFTQGSIAAHKEGSRCWIRDKGPIVESYIGFIESYRDPYGSRGDTRFPPPHGFVAVVNKAMCGARGALCFREKVWGHSMGQVGLSQVSASPTSPDDDIRQTEGFKNVSLGNVLSVAYATQKDKLTFLAEEDKDLYIKWKGPSFEVQVGLHELLGHGSGKLFVQEEKGTCNFDREAVINPETGELIQSWYRGGETWDSKFSTIASSYEECRAECVGLYLCLNKDVLRIFELEGEDAEDVIYINWLNMVRAGLLGLEFYTPETGTWRQAHMQARFVILRVLLEAGEGLVSLQHTTGADGKPDALITLNRNKILPVGKPAIERFLRRLQVLKSTADVAGGRALYGGFSAVTDEGPERFLSLRDTVLLRKEARKMFVQANTRLEGEDVTLVQYEGTAAGLIRSFSERFPEDAELLERHLLELSDADSHFWHKPPKQLPSQSRA</sequence>
<comment type="catalytic activity">
    <reaction evidence="1 15">
        <text>Release of an N-terminal dipeptide from a peptide comprising four or more residues, with broad specificity. Also acts on dipeptidyl 2-naphthylamides.</text>
        <dbReference type="EC" id="3.4.14.4"/>
    </reaction>
</comment>
<keyword evidence="7 15" id="KW-0963">Cytoplasm</keyword>
<evidence type="ECO:0000256" key="11">
    <source>
        <dbReference type="ARBA" id="ARBA00022833"/>
    </source>
</evidence>
<evidence type="ECO:0000256" key="12">
    <source>
        <dbReference type="ARBA" id="ARBA00023049"/>
    </source>
</evidence>
<comment type="cofactor">
    <cofactor evidence="15 17">
        <name>Zn(2+)</name>
        <dbReference type="ChEBI" id="CHEBI:29105"/>
    </cofactor>
    <text evidence="15 17">Binds 1 zinc ion per subunit.</text>
</comment>
<evidence type="ECO:0000313" key="18">
    <source>
        <dbReference type="Ensembl" id="ENSCPBP00000033261.1"/>
    </source>
</evidence>
<keyword evidence="10 15" id="KW-0378">Hydrolase</keyword>
<dbReference type="PIRSF" id="PIRSF007828">
    <property type="entry name" value="Dipeptidyl-peptidase_III"/>
    <property type="match status" value="1"/>
</dbReference>
<dbReference type="Pfam" id="PF03571">
    <property type="entry name" value="Peptidase_M49"/>
    <property type="match status" value="2"/>
</dbReference>
<evidence type="ECO:0000256" key="8">
    <source>
        <dbReference type="ARBA" id="ARBA00022670"/>
    </source>
</evidence>
<evidence type="ECO:0000256" key="3">
    <source>
        <dbReference type="ARBA" id="ARBA00010200"/>
    </source>
</evidence>
<evidence type="ECO:0000313" key="19">
    <source>
        <dbReference type="Proteomes" id="UP000694380"/>
    </source>
</evidence>
<protein>
    <recommendedName>
        <fullName evidence="5 15">Dipeptidyl peptidase 3</fullName>
        <ecNumber evidence="4 15">3.4.14.4</ecNumber>
    </recommendedName>
    <alternativeName>
        <fullName evidence="13 15">Dipeptidyl aminopeptidase III</fullName>
    </alternativeName>
    <alternativeName>
        <fullName evidence="14 15">Dipeptidyl peptidase III</fullName>
    </alternativeName>
</protein>
<keyword evidence="12 15" id="KW-0482">Metalloprotease</keyword>
<evidence type="ECO:0000256" key="6">
    <source>
        <dbReference type="ARBA" id="ARBA00022438"/>
    </source>
</evidence>
<dbReference type="GO" id="GO:0008239">
    <property type="term" value="F:dipeptidyl-peptidase activity"/>
    <property type="evidence" value="ECO:0007669"/>
    <property type="project" value="UniProtKB-UniRule"/>
</dbReference>
<dbReference type="FunFam" id="3.30.540.30:FF:000003">
    <property type="entry name" value="Dipeptidyl peptidase 3"/>
    <property type="match status" value="1"/>
</dbReference>
<dbReference type="GO" id="GO:0004177">
    <property type="term" value="F:aminopeptidase activity"/>
    <property type="evidence" value="ECO:0007669"/>
    <property type="project" value="UniProtKB-KW"/>
</dbReference>
<dbReference type="InterPro" id="IPR005317">
    <property type="entry name" value="Dipeptidyl-peptase3"/>
</dbReference>
<gene>
    <name evidence="18" type="primary">DPP3</name>
</gene>
<feature type="binding site" evidence="17">
    <location>
        <position position="453"/>
    </location>
    <ligand>
        <name>Zn(2+)</name>
        <dbReference type="ChEBI" id="CHEBI:29105"/>
        <note>catalytic</note>
    </ligand>
</feature>
<organism evidence="18 19">
    <name type="scientific">Chrysemys picta bellii</name>
    <name type="common">Western painted turtle</name>
    <name type="synonym">Emys bellii</name>
    <dbReference type="NCBI Taxonomy" id="8478"/>
    <lineage>
        <taxon>Eukaryota</taxon>
        <taxon>Metazoa</taxon>
        <taxon>Chordata</taxon>
        <taxon>Craniata</taxon>
        <taxon>Vertebrata</taxon>
        <taxon>Euteleostomi</taxon>
        <taxon>Archelosauria</taxon>
        <taxon>Testudinata</taxon>
        <taxon>Testudines</taxon>
        <taxon>Cryptodira</taxon>
        <taxon>Durocryptodira</taxon>
        <taxon>Testudinoidea</taxon>
        <taxon>Emydidae</taxon>
        <taxon>Chrysemys</taxon>
    </lineage>
</organism>
<comment type="similarity">
    <text evidence="3 15">Belongs to the peptidase M49 family.</text>
</comment>
<evidence type="ECO:0000256" key="15">
    <source>
        <dbReference type="PIRNR" id="PIRNR007828"/>
    </source>
</evidence>
<dbReference type="GeneTree" id="ENSGT00390000007335"/>
<evidence type="ECO:0000256" key="14">
    <source>
        <dbReference type="ARBA" id="ARBA00032119"/>
    </source>
</evidence>
<evidence type="ECO:0000256" key="13">
    <source>
        <dbReference type="ARBA" id="ARBA00031288"/>
    </source>
</evidence>
<evidence type="ECO:0000256" key="5">
    <source>
        <dbReference type="ARBA" id="ARBA00014713"/>
    </source>
</evidence>
<keyword evidence="6 15" id="KW-0031">Aminopeptidase</keyword>
<keyword evidence="19" id="KW-1185">Reference proteome</keyword>
<keyword evidence="11 15" id="KW-0862">Zinc</keyword>
<dbReference type="PANTHER" id="PTHR23422:SF11">
    <property type="entry name" value="DIPEPTIDYL PEPTIDASE 3"/>
    <property type="match status" value="1"/>
</dbReference>
<evidence type="ECO:0000256" key="9">
    <source>
        <dbReference type="ARBA" id="ARBA00022723"/>
    </source>
</evidence>
<evidence type="ECO:0000256" key="17">
    <source>
        <dbReference type="PIRSR" id="PIRSR007828-2"/>
    </source>
</evidence>
<dbReference type="EC" id="3.4.14.4" evidence="4 15"/>
<dbReference type="InterPro" id="IPR039461">
    <property type="entry name" value="Peptidase_M49"/>
</dbReference>
<dbReference type="GO" id="GO:0008270">
    <property type="term" value="F:zinc ion binding"/>
    <property type="evidence" value="ECO:0007669"/>
    <property type="project" value="Ensembl"/>
</dbReference>
<dbReference type="GO" id="GO:0006508">
    <property type="term" value="P:proteolysis"/>
    <property type="evidence" value="ECO:0007669"/>
    <property type="project" value="UniProtKB-KW"/>
</dbReference>